<protein>
    <submittedName>
        <fullName evidence="1">WD40 repeat-like protein</fullName>
    </submittedName>
</protein>
<evidence type="ECO:0000313" key="1">
    <source>
        <dbReference type="EMBL" id="KAF8755153.1"/>
    </source>
</evidence>
<proteinExistence type="predicted"/>
<accession>A0A8H7M4L3</accession>
<dbReference type="AlphaFoldDB" id="A0A8H7M4L3"/>
<dbReference type="InterPro" id="IPR036322">
    <property type="entry name" value="WD40_repeat_dom_sf"/>
</dbReference>
<evidence type="ECO:0000313" key="2">
    <source>
        <dbReference type="Proteomes" id="UP000614334"/>
    </source>
</evidence>
<dbReference type="Proteomes" id="UP000614334">
    <property type="component" value="Unassembled WGS sequence"/>
</dbReference>
<dbReference type="EMBL" id="JACYCF010000009">
    <property type="protein sequence ID" value="KAF8755153.1"/>
    <property type="molecule type" value="Genomic_DNA"/>
</dbReference>
<name>A0A8H7M4L3_9AGAM</name>
<organism evidence="1 2">
    <name type="scientific">Rhizoctonia solani</name>
    <dbReference type="NCBI Taxonomy" id="456999"/>
    <lineage>
        <taxon>Eukaryota</taxon>
        <taxon>Fungi</taxon>
        <taxon>Dikarya</taxon>
        <taxon>Basidiomycota</taxon>
        <taxon>Agaricomycotina</taxon>
        <taxon>Agaricomycetes</taxon>
        <taxon>Cantharellales</taxon>
        <taxon>Ceratobasidiaceae</taxon>
        <taxon>Rhizoctonia</taxon>
    </lineage>
</organism>
<gene>
    <name evidence="1" type="ORF">RHS01_05408</name>
</gene>
<reference evidence="1" key="1">
    <citation type="submission" date="2020-09" db="EMBL/GenBank/DDBJ databases">
        <title>Comparative genome analyses of four rice-infecting Rhizoctonia solani isolates reveal extensive enrichment of homogalacturonan modification genes.</title>
        <authorList>
            <person name="Lee D.-Y."/>
            <person name="Jeon J."/>
            <person name="Kim K.-T."/>
            <person name="Cheong K."/>
            <person name="Song H."/>
            <person name="Choi G."/>
            <person name="Ko J."/>
            <person name="Opiyo S.O."/>
            <person name="Zuo S."/>
            <person name="Madhav S."/>
            <person name="Lee Y.-H."/>
            <person name="Wang G.-L."/>
        </authorList>
    </citation>
    <scope>NUCLEOTIDE SEQUENCE</scope>
    <source>
        <strain evidence="1">AG1-IA B2</strain>
    </source>
</reference>
<dbReference type="InterPro" id="IPR015943">
    <property type="entry name" value="WD40/YVTN_repeat-like_dom_sf"/>
</dbReference>
<sequence>MDTQRQTTPHRISIWHIGPHRPSNPHPRFKLSPTDARFAFEGGITSIGTNPAGTLAVVGGDGQVRVVHMGKGEVVGALESHGEGESVEAIAFYGDFVLTGHGW</sequence>
<comment type="caution">
    <text evidence="1">The sequence shown here is derived from an EMBL/GenBank/DDBJ whole genome shotgun (WGS) entry which is preliminary data.</text>
</comment>
<dbReference type="SUPFAM" id="SSF50978">
    <property type="entry name" value="WD40 repeat-like"/>
    <property type="match status" value="1"/>
</dbReference>
<dbReference type="Gene3D" id="2.130.10.10">
    <property type="entry name" value="YVTN repeat-like/Quinoprotein amine dehydrogenase"/>
    <property type="match status" value="1"/>
</dbReference>